<feature type="chain" id="PRO_5046941697" evidence="2">
    <location>
        <begin position="22"/>
        <end position="73"/>
    </location>
</feature>
<accession>A0ABT6WYM8</accession>
<feature type="compositionally biased region" description="Gly residues" evidence="1">
    <location>
        <begin position="46"/>
        <end position="63"/>
    </location>
</feature>
<comment type="caution">
    <text evidence="3">The sequence shown here is derived from an EMBL/GenBank/DDBJ whole genome shotgun (WGS) entry which is preliminary data.</text>
</comment>
<keyword evidence="4" id="KW-1185">Reference proteome</keyword>
<evidence type="ECO:0000313" key="4">
    <source>
        <dbReference type="Proteomes" id="UP001241758"/>
    </source>
</evidence>
<protein>
    <submittedName>
        <fullName evidence="3">Uncharacterized protein</fullName>
    </submittedName>
</protein>
<evidence type="ECO:0000256" key="1">
    <source>
        <dbReference type="SAM" id="MobiDB-lite"/>
    </source>
</evidence>
<sequence length="73" mass="6723">MKFVASAAVLAALLALGAAGAWQPAPRGWLSADGPIAGAGNQTGVVIGGDTGSGNEGGIGGGGGDDDDSAWGG</sequence>
<feature type="compositionally biased region" description="Acidic residues" evidence="1">
    <location>
        <begin position="64"/>
        <end position="73"/>
    </location>
</feature>
<dbReference type="Proteomes" id="UP001241758">
    <property type="component" value="Unassembled WGS sequence"/>
</dbReference>
<evidence type="ECO:0000256" key="2">
    <source>
        <dbReference type="SAM" id="SignalP"/>
    </source>
</evidence>
<reference evidence="3 4" key="1">
    <citation type="submission" date="2023-05" db="EMBL/GenBank/DDBJ databases">
        <title>Actinoplanes sp. NEAU-A12 genome sequencing.</title>
        <authorList>
            <person name="Wang Z.-S."/>
        </authorList>
    </citation>
    <scope>NUCLEOTIDE SEQUENCE [LARGE SCALE GENOMIC DNA]</scope>
    <source>
        <strain evidence="3 4">NEAU-A12</strain>
    </source>
</reference>
<proteinExistence type="predicted"/>
<evidence type="ECO:0000313" key="3">
    <source>
        <dbReference type="EMBL" id="MDI6104843.1"/>
    </source>
</evidence>
<dbReference type="RefSeq" id="WP_282766267.1">
    <property type="nucleotide sequence ID" value="NZ_JASCTH010000037.1"/>
</dbReference>
<gene>
    <name evidence="3" type="ORF">QLQ12_40280</name>
</gene>
<feature type="region of interest" description="Disordered" evidence="1">
    <location>
        <begin position="41"/>
        <end position="73"/>
    </location>
</feature>
<feature type="signal peptide" evidence="2">
    <location>
        <begin position="1"/>
        <end position="21"/>
    </location>
</feature>
<name>A0ABT6WYM8_9ACTN</name>
<keyword evidence="2" id="KW-0732">Signal</keyword>
<organism evidence="3 4">
    <name type="scientific">Actinoplanes sandaracinus</name>
    <dbReference type="NCBI Taxonomy" id="3045177"/>
    <lineage>
        <taxon>Bacteria</taxon>
        <taxon>Bacillati</taxon>
        <taxon>Actinomycetota</taxon>
        <taxon>Actinomycetes</taxon>
        <taxon>Micromonosporales</taxon>
        <taxon>Micromonosporaceae</taxon>
        <taxon>Actinoplanes</taxon>
    </lineage>
</organism>
<dbReference type="EMBL" id="JASCTH010000037">
    <property type="protein sequence ID" value="MDI6104843.1"/>
    <property type="molecule type" value="Genomic_DNA"/>
</dbReference>